<evidence type="ECO:0000256" key="3">
    <source>
        <dbReference type="ARBA" id="ARBA00022723"/>
    </source>
</evidence>
<evidence type="ECO:0000313" key="5">
    <source>
        <dbReference type="EMBL" id="TLX64472.1"/>
    </source>
</evidence>
<keyword evidence="5" id="KW-0378">Hydrolase</keyword>
<dbReference type="Gene3D" id="1.10.150.240">
    <property type="entry name" value="Putative phosphatase, domain 2"/>
    <property type="match status" value="1"/>
</dbReference>
<evidence type="ECO:0000256" key="4">
    <source>
        <dbReference type="ARBA" id="ARBA00022842"/>
    </source>
</evidence>
<dbReference type="Proteomes" id="UP000306753">
    <property type="component" value="Unassembled WGS sequence"/>
</dbReference>
<dbReference type="AlphaFoldDB" id="A0A5R9QHT7"/>
<dbReference type="GO" id="GO:0046872">
    <property type="term" value="F:metal ion binding"/>
    <property type="evidence" value="ECO:0007669"/>
    <property type="project" value="UniProtKB-KW"/>
</dbReference>
<dbReference type="PANTHER" id="PTHR46193:SF10">
    <property type="entry name" value="6-PHOSPHOGLUCONATE PHOSPHATASE"/>
    <property type="match status" value="1"/>
</dbReference>
<dbReference type="GO" id="GO:0016787">
    <property type="term" value="F:hydrolase activity"/>
    <property type="evidence" value="ECO:0007669"/>
    <property type="project" value="UniProtKB-KW"/>
</dbReference>
<dbReference type="Pfam" id="PF00702">
    <property type="entry name" value="Hydrolase"/>
    <property type="match status" value="1"/>
</dbReference>
<evidence type="ECO:0000256" key="1">
    <source>
        <dbReference type="ARBA" id="ARBA00001946"/>
    </source>
</evidence>
<dbReference type="Gene3D" id="3.40.50.1000">
    <property type="entry name" value="HAD superfamily/HAD-like"/>
    <property type="match status" value="1"/>
</dbReference>
<comment type="caution">
    <text evidence="5">The sequence shown here is derived from an EMBL/GenBank/DDBJ whole genome shotgun (WGS) entry which is preliminary data.</text>
</comment>
<evidence type="ECO:0000313" key="6">
    <source>
        <dbReference type="Proteomes" id="UP000306753"/>
    </source>
</evidence>
<dbReference type="RefSeq" id="WP_138411109.1">
    <property type="nucleotide sequence ID" value="NZ_QLAF01000023.1"/>
</dbReference>
<dbReference type="EMBL" id="QLAG01000005">
    <property type="protein sequence ID" value="TLX64472.1"/>
    <property type="molecule type" value="Genomic_DNA"/>
</dbReference>
<dbReference type="InterPro" id="IPR023198">
    <property type="entry name" value="PGP-like_dom2"/>
</dbReference>
<comment type="similarity">
    <text evidence="2">Belongs to the HAD-like hydrolase superfamily. CbbY/CbbZ/Gph/YieH family.</text>
</comment>
<dbReference type="InterPro" id="IPR006439">
    <property type="entry name" value="HAD-SF_hydro_IA"/>
</dbReference>
<dbReference type="SUPFAM" id="SSF56784">
    <property type="entry name" value="HAD-like"/>
    <property type="match status" value="1"/>
</dbReference>
<gene>
    <name evidence="5" type="ORF">DN820_05360</name>
</gene>
<accession>A0A5R9QHT7</accession>
<reference evidence="5 6" key="1">
    <citation type="journal article" date="2017" name="Eur. J. Clin. Microbiol. Infect. Dis.">
        <title>Uncommonly isolated clinical Pseudomonas: identification and phylogenetic assignation.</title>
        <authorList>
            <person name="Mulet M."/>
            <person name="Gomila M."/>
            <person name="Ramirez A."/>
            <person name="Cardew S."/>
            <person name="Moore E.R."/>
            <person name="Lalucat J."/>
            <person name="Garcia-Valdes E."/>
        </authorList>
    </citation>
    <scope>NUCLEOTIDE SEQUENCE [LARGE SCALE GENOMIC DNA]</scope>
    <source>
        <strain evidence="5 6">SD129</strain>
    </source>
</reference>
<dbReference type="SFLD" id="SFLDS00003">
    <property type="entry name" value="Haloacid_Dehalogenase"/>
    <property type="match status" value="1"/>
</dbReference>
<dbReference type="CDD" id="cd07526">
    <property type="entry name" value="HAD_BPGM_like"/>
    <property type="match status" value="1"/>
</dbReference>
<keyword evidence="4" id="KW-0460">Magnesium</keyword>
<keyword evidence="6" id="KW-1185">Reference proteome</keyword>
<sequence>MSAFDLLISDCDGVIVDSEILSKRVLFEALCAYAPAARLGPLLEDTFGLTVPTIVRLVEQTFDLSIPETFDEDVRRQSEAYVAEAVEPVPGAREALLGIDMPLAVASNSRRHNVEASLARAGLTERVAGNIFSADMVVSPKPAPDVYLLAAERMGVAPARCLVVEDSPTGVRAALGAGMRVIGFTGASHIPPGHAKTLLDLGVVAVIEHMDRLQETVTRLRG</sequence>
<protein>
    <submittedName>
        <fullName evidence="5">HAD family hydrolase</fullName>
    </submittedName>
</protein>
<dbReference type="SFLD" id="SFLDG01129">
    <property type="entry name" value="C1.5:_HAD__Beta-PGM__Phosphata"/>
    <property type="match status" value="1"/>
</dbReference>
<proteinExistence type="inferred from homology"/>
<dbReference type="InterPro" id="IPR023214">
    <property type="entry name" value="HAD_sf"/>
</dbReference>
<organism evidence="5 6">
    <name type="scientific">Stutzerimonas nosocomialis</name>
    <dbReference type="NCBI Taxonomy" id="1056496"/>
    <lineage>
        <taxon>Bacteria</taxon>
        <taxon>Pseudomonadati</taxon>
        <taxon>Pseudomonadota</taxon>
        <taxon>Gammaproteobacteria</taxon>
        <taxon>Pseudomonadales</taxon>
        <taxon>Pseudomonadaceae</taxon>
        <taxon>Stutzerimonas</taxon>
    </lineage>
</organism>
<dbReference type="NCBIfam" id="TIGR01509">
    <property type="entry name" value="HAD-SF-IA-v3"/>
    <property type="match status" value="1"/>
</dbReference>
<comment type="cofactor">
    <cofactor evidence="1">
        <name>Mg(2+)</name>
        <dbReference type="ChEBI" id="CHEBI:18420"/>
    </cofactor>
</comment>
<keyword evidence="3" id="KW-0479">Metal-binding</keyword>
<dbReference type="InterPro" id="IPR036412">
    <property type="entry name" value="HAD-like_sf"/>
</dbReference>
<evidence type="ECO:0000256" key="2">
    <source>
        <dbReference type="ARBA" id="ARBA00006171"/>
    </source>
</evidence>
<name>A0A5R9QHT7_9GAMM</name>
<dbReference type="InterPro" id="IPR051600">
    <property type="entry name" value="Beta-PGM-like"/>
</dbReference>
<dbReference type="PANTHER" id="PTHR46193">
    <property type="entry name" value="6-PHOSPHOGLUCONATE PHOSPHATASE"/>
    <property type="match status" value="1"/>
</dbReference>